<evidence type="ECO:0000259" key="1">
    <source>
        <dbReference type="PROSITE" id="PS51819"/>
    </source>
</evidence>
<dbReference type="SUPFAM" id="SSF54593">
    <property type="entry name" value="Glyoxalase/Bleomycin resistance protein/Dihydroxybiphenyl dioxygenase"/>
    <property type="match status" value="1"/>
</dbReference>
<feature type="domain" description="VOC" evidence="1">
    <location>
        <begin position="7"/>
        <end position="122"/>
    </location>
</feature>
<organism evidence="2 3">
    <name type="scientific">Amycolatopsis jiangsuensis</name>
    <dbReference type="NCBI Taxonomy" id="1181879"/>
    <lineage>
        <taxon>Bacteria</taxon>
        <taxon>Bacillati</taxon>
        <taxon>Actinomycetota</taxon>
        <taxon>Actinomycetes</taxon>
        <taxon>Pseudonocardiales</taxon>
        <taxon>Pseudonocardiaceae</taxon>
        <taxon>Amycolatopsis</taxon>
    </lineage>
</organism>
<proteinExistence type="predicted"/>
<name>A0A840ISE5_9PSEU</name>
<keyword evidence="2" id="KW-0456">Lyase</keyword>
<comment type="caution">
    <text evidence="2">The sequence shown here is derived from an EMBL/GenBank/DDBJ whole genome shotgun (WGS) entry which is preliminary data.</text>
</comment>
<reference evidence="2 3" key="1">
    <citation type="submission" date="2020-08" db="EMBL/GenBank/DDBJ databases">
        <title>Sequencing the genomes of 1000 actinobacteria strains.</title>
        <authorList>
            <person name="Klenk H.-P."/>
        </authorList>
    </citation>
    <scope>NUCLEOTIDE SEQUENCE [LARGE SCALE GENOMIC DNA]</scope>
    <source>
        <strain evidence="2 3">DSM 45859</strain>
    </source>
</reference>
<dbReference type="RefSeq" id="WP_184778700.1">
    <property type="nucleotide sequence ID" value="NZ_JACHMG010000001.1"/>
</dbReference>
<dbReference type="Pfam" id="PF00903">
    <property type="entry name" value="Glyoxalase"/>
    <property type="match status" value="1"/>
</dbReference>
<sequence>MTTTTSGPDFVSLQVRDREVSAEFYEKKVGLTRLTANPGAVVFSAGGVVFAVRDPFPGVDLDALGTLGAGVGIWFHNEDAAGLHGRLAGQDVPIVQEPFEGPFGTQFAFRDPDGYVITVHSRA</sequence>
<dbReference type="PROSITE" id="PS51819">
    <property type="entry name" value="VOC"/>
    <property type="match status" value="1"/>
</dbReference>
<dbReference type="CDD" id="cd06587">
    <property type="entry name" value="VOC"/>
    <property type="match status" value="1"/>
</dbReference>
<keyword evidence="3" id="KW-1185">Reference proteome</keyword>
<dbReference type="Gene3D" id="3.10.180.10">
    <property type="entry name" value="2,3-Dihydroxybiphenyl 1,2-Dioxygenase, domain 1"/>
    <property type="match status" value="1"/>
</dbReference>
<gene>
    <name evidence="2" type="ORF">BJY18_001409</name>
</gene>
<dbReference type="InterPro" id="IPR029068">
    <property type="entry name" value="Glyas_Bleomycin-R_OHBP_Dase"/>
</dbReference>
<evidence type="ECO:0000313" key="3">
    <source>
        <dbReference type="Proteomes" id="UP000581769"/>
    </source>
</evidence>
<accession>A0A840ISE5</accession>
<dbReference type="GO" id="GO:0016829">
    <property type="term" value="F:lyase activity"/>
    <property type="evidence" value="ECO:0007669"/>
    <property type="project" value="UniProtKB-KW"/>
</dbReference>
<protein>
    <submittedName>
        <fullName evidence="2">Putative enzyme related to lactoylglutathione lyase</fullName>
    </submittedName>
</protein>
<dbReference type="EMBL" id="JACHMG010000001">
    <property type="protein sequence ID" value="MBB4683924.1"/>
    <property type="molecule type" value="Genomic_DNA"/>
</dbReference>
<dbReference type="InterPro" id="IPR037523">
    <property type="entry name" value="VOC_core"/>
</dbReference>
<dbReference type="InterPro" id="IPR004360">
    <property type="entry name" value="Glyas_Fos-R_dOase_dom"/>
</dbReference>
<evidence type="ECO:0000313" key="2">
    <source>
        <dbReference type="EMBL" id="MBB4683924.1"/>
    </source>
</evidence>
<dbReference type="Proteomes" id="UP000581769">
    <property type="component" value="Unassembled WGS sequence"/>
</dbReference>
<dbReference type="AlphaFoldDB" id="A0A840ISE5"/>